<gene>
    <name evidence="2" type="ORF">SAM23877_2564</name>
</gene>
<evidence type="ECO:0000256" key="1">
    <source>
        <dbReference type="SAM" id="MobiDB-lite"/>
    </source>
</evidence>
<proteinExistence type="predicted"/>
<dbReference type="AlphaFoldDB" id="A0A0K2ARJ2"/>
<feature type="region of interest" description="Disordered" evidence="1">
    <location>
        <begin position="42"/>
        <end position="62"/>
    </location>
</feature>
<dbReference type="EMBL" id="CP012382">
    <property type="protein sequence ID" value="AKZ55613.1"/>
    <property type="molecule type" value="Genomic_DNA"/>
</dbReference>
<reference evidence="3" key="1">
    <citation type="journal article" date="2015" name="J. Biotechnol.">
        <title>Complete genome sequence of Streptomyces ambofaciens ATCC 23877, the spiramycin producer.</title>
        <authorList>
            <person name="Thibessard A."/>
            <person name="Haas D."/>
            <person name="Gerbaud C."/>
            <person name="Aigle B."/>
            <person name="Lautru S."/>
            <person name="Pernodet J.L."/>
            <person name="Leblond P."/>
        </authorList>
    </citation>
    <scope>NUCLEOTIDE SEQUENCE [LARGE SCALE GENOMIC DNA]</scope>
    <source>
        <strain evidence="3">ATCC 23877 / 3486 / DSM 40053 / JCM 4204 / NBRC 12836 / NRRL B-2516</strain>
    </source>
</reference>
<feature type="compositionally biased region" description="Low complexity" evidence="1">
    <location>
        <begin position="42"/>
        <end position="52"/>
    </location>
</feature>
<organism evidence="2 3">
    <name type="scientific">Streptomyces ambofaciens (strain ATCC 23877 / 3486 / DSM 40053 / JCM 4204 / NBRC 12836 / NRRL B-2516)</name>
    <dbReference type="NCBI Taxonomy" id="278992"/>
    <lineage>
        <taxon>Bacteria</taxon>
        <taxon>Bacillati</taxon>
        <taxon>Actinomycetota</taxon>
        <taxon>Actinomycetes</taxon>
        <taxon>Kitasatosporales</taxon>
        <taxon>Streptomycetaceae</taxon>
        <taxon>Streptomyces</taxon>
    </lineage>
</organism>
<evidence type="ECO:0000313" key="3">
    <source>
        <dbReference type="Proteomes" id="UP000061018"/>
    </source>
</evidence>
<dbReference type="KEGG" id="samb:SAM23877_2564"/>
<sequence length="62" mass="6983">MAQRIDESLQTDGFFERLWRKLIKEQRFAEYFAHAAELERLASGATSTTATGPLRPTTPAKA</sequence>
<evidence type="ECO:0000313" key="2">
    <source>
        <dbReference type="EMBL" id="AKZ55613.1"/>
    </source>
</evidence>
<accession>A0A0K2ARJ2</accession>
<dbReference type="Proteomes" id="UP000061018">
    <property type="component" value="Chromosome"/>
</dbReference>
<name>A0A0K2ARJ2_STRA7</name>
<protein>
    <submittedName>
        <fullName evidence="2">Uncharacterized protein</fullName>
    </submittedName>
</protein>